<dbReference type="CDD" id="cd03801">
    <property type="entry name" value="GT4_PimA-like"/>
    <property type="match status" value="1"/>
</dbReference>
<evidence type="ECO:0008006" key="3">
    <source>
        <dbReference type="Google" id="ProtNLM"/>
    </source>
</evidence>
<dbReference type="EMBL" id="MGAE01000023">
    <property type="protein sequence ID" value="OGK39219.1"/>
    <property type="molecule type" value="Genomic_DNA"/>
</dbReference>
<evidence type="ECO:0000313" key="1">
    <source>
        <dbReference type="EMBL" id="OGK39219.1"/>
    </source>
</evidence>
<dbReference type="Gene3D" id="3.40.50.2000">
    <property type="entry name" value="Glycogen Phosphorylase B"/>
    <property type="match status" value="2"/>
</dbReference>
<dbReference type="AlphaFoldDB" id="A0A1F7I769"/>
<proteinExistence type="predicted"/>
<protein>
    <recommendedName>
        <fullName evidence="3">Glycosyltransferase subfamily 4-like N-terminal domain-containing protein</fullName>
    </recommendedName>
</protein>
<accession>A0A1F7I769</accession>
<reference evidence="1 2" key="1">
    <citation type="journal article" date="2016" name="Nat. Commun.">
        <title>Thousands of microbial genomes shed light on interconnected biogeochemical processes in an aquifer system.</title>
        <authorList>
            <person name="Anantharaman K."/>
            <person name="Brown C.T."/>
            <person name="Hug L.A."/>
            <person name="Sharon I."/>
            <person name="Castelle C.J."/>
            <person name="Probst A.J."/>
            <person name="Thomas B.C."/>
            <person name="Singh A."/>
            <person name="Wilkins M.J."/>
            <person name="Karaoz U."/>
            <person name="Brodie E.L."/>
            <person name="Williams K.H."/>
            <person name="Hubbard S.S."/>
            <person name="Banfield J.F."/>
        </authorList>
    </citation>
    <scope>NUCLEOTIDE SEQUENCE [LARGE SCALE GENOMIC DNA]</scope>
</reference>
<dbReference type="Proteomes" id="UP000179024">
    <property type="component" value="Unassembled WGS sequence"/>
</dbReference>
<comment type="caution">
    <text evidence="1">The sequence shown here is derived from an EMBL/GenBank/DDBJ whole genome shotgun (WGS) entry which is preliminary data.</text>
</comment>
<gene>
    <name evidence="1" type="ORF">A3F34_03275</name>
</gene>
<dbReference type="SUPFAM" id="SSF53756">
    <property type="entry name" value="UDP-Glycosyltransferase/glycogen phosphorylase"/>
    <property type="match status" value="1"/>
</dbReference>
<evidence type="ECO:0000313" key="2">
    <source>
        <dbReference type="Proteomes" id="UP000179024"/>
    </source>
</evidence>
<dbReference type="PANTHER" id="PTHR12526">
    <property type="entry name" value="GLYCOSYLTRANSFERASE"/>
    <property type="match status" value="1"/>
</dbReference>
<organism evidence="1 2">
    <name type="scientific">Candidatus Roizmanbacteria bacterium RIFCSPHIGHO2_12_FULL_44_10</name>
    <dbReference type="NCBI Taxonomy" id="1802054"/>
    <lineage>
        <taxon>Bacteria</taxon>
        <taxon>Candidatus Roizmaniibacteriota</taxon>
    </lineage>
</organism>
<sequence length="394" mass="44896">MLTPYLPYPPSSGGQVRSYNLIKHLSKHHDIYLVSLIKNDEEKRYQKDLLEFCKEIYICKRSESPWTISNILKSVLGKYPFVVVRNFSADAEQAVSNALDRRTYDLIHAETFYIMPHIPETKTPVFLVEQTIEYKVYQHYVSQLPFLIRPFFYFDIVKLKYWEQTFWKKADLVGAVSKDDGKKMHDLLPDLKTTVIPNAAGEDLIKVYNRYQRAAKPIYLYQGNFSWLQNIEAAKILIDKIFPLIKARVPTATCIIAGQRAREKLGNIISPGVEIVDIPASNVEPVMQVYKRASIFLAPIEGPGGTRLKILGAMAAGLPVISSPTGVSGLDVKHNKNVIIAATPEEFAVAATELLKNNKKYTAIRRNARKLIENKYSWNTISKKLEKIYEKLIS</sequence>
<name>A0A1F7I769_9BACT</name>
<dbReference type="Pfam" id="PF13692">
    <property type="entry name" value="Glyco_trans_1_4"/>
    <property type="match status" value="1"/>
</dbReference>
<dbReference type="PANTHER" id="PTHR12526:SF630">
    <property type="entry name" value="GLYCOSYLTRANSFERASE"/>
    <property type="match status" value="1"/>
</dbReference>